<dbReference type="PANTHER" id="PTHR11439">
    <property type="entry name" value="GAG-POL-RELATED RETROTRANSPOSON"/>
    <property type="match status" value="1"/>
</dbReference>
<dbReference type="AlphaFoldDB" id="A0A371G9Q1"/>
<evidence type="ECO:0000259" key="1">
    <source>
        <dbReference type="Pfam" id="PF07727"/>
    </source>
</evidence>
<evidence type="ECO:0000313" key="2">
    <source>
        <dbReference type="EMBL" id="RDX87093.1"/>
    </source>
</evidence>
<dbReference type="PANTHER" id="PTHR11439:SF467">
    <property type="entry name" value="INTEGRASE CATALYTIC DOMAIN-CONTAINING PROTEIN"/>
    <property type="match status" value="1"/>
</dbReference>
<dbReference type="Pfam" id="PF07727">
    <property type="entry name" value="RVT_2"/>
    <property type="match status" value="1"/>
</dbReference>
<name>A0A371G9Q1_MUCPR</name>
<evidence type="ECO:0000313" key="3">
    <source>
        <dbReference type="Proteomes" id="UP000257109"/>
    </source>
</evidence>
<dbReference type="Proteomes" id="UP000257109">
    <property type="component" value="Unassembled WGS sequence"/>
</dbReference>
<accession>A0A371G9Q1</accession>
<dbReference type="SUPFAM" id="SSF56672">
    <property type="entry name" value="DNA/RNA polymerases"/>
    <property type="match status" value="1"/>
</dbReference>
<reference evidence="2" key="1">
    <citation type="submission" date="2018-05" db="EMBL/GenBank/DDBJ databases">
        <title>Draft genome of Mucuna pruriens seed.</title>
        <authorList>
            <person name="Nnadi N.E."/>
            <person name="Vos R."/>
            <person name="Hasami M.H."/>
            <person name="Devisetty U.K."/>
            <person name="Aguiy J.C."/>
        </authorList>
    </citation>
    <scope>NUCLEOTIDE SEQUENCE [LARGE SCALE GENOMIC DNA]</scope>
    <source>
        <strain evidence="2">JCA_2017</strain>
    </source>
</reference>
<comment type="caution">
    <text evidence="2">The sequence shown here is derived from an EMBL/GenBank/DDBJ whole genome shotgun (WGS) entry which is preliminary data.</text>
</comment>
<proteinExistence type="predicted"/>
<keyword evidence="3" id="KW-1185">Reference proteome</keyword>
<dbReference type="OrthoDB" id="2012657at2759"/>
<dbReference type="InterPro" id="IPR013103">
    <property type="entry name" value="RVT_2"/>
</dbReference>
<feature type="domain" description="Reverse transcriptase Ty1/copia-type" evidence="1">
    <location>
        <begin position="27"/>
        <end position="161"/>
    </location>
</feature>
<protein>
    <recommendedName>
        <fullName evidence="1">Reverse transcriptase Ty1/copia-type domain-containing protein</fullName>
    </recommendedName>
</protein>
<gene>
    <name evidence="2" type="ORF">CR513_31475</name>
</gene>
<organism evidence="2 3">
    <name type="scientific">Mucuna pruriens</name>
    <name type="common">Velvet bean</name>
    <name type="synonym">Dolichos pruriens</name>
    <dbReference type="NCBI Taxonomy" id="157652"/>
    <lineage>
        <taxon>Eukaryota</taxon>
        <taxon>Viridiplantae</taxon>
        <taxon>Streptophyta</taxon>
        <taxon>Embryophyta</taxon>
        <taxon>Tracheophyta</taxon>
        <taxon>Spermatophyta</taxon>
        <taxon>Magnoliopsida</taxon>
        <taxon>eudicotyledons</taxon>
        <taxon>Gunneridae</taxon>
        <taxon>Pentapetalae</taxon>
        <taxon>rosids</taxon>
        <taxon>fabids</taxon>
        <taxon>Fabales</taxon>
        <taxon>Fabaceae</taxon>
        <taxon>Papilionoideae</taxon>
        <taxon>50 kb inversion clade</taxon>
        <taxon>NPAAA clade</taxon>
        <taxon>indigoferoid/millettioid clade</taxon>
        <taxon>Phaseoleae</taxon>
        <taxon>Mucuna</taxon>
    </lineage>
</organism>
<dbReference type="EMBL" id="QJKJ01006336">
    <property type="protein sequence ID" value="RDX87093.1"/>
    <property type="molecule type" value="Genomic_DNA"/>
</dbReference>
<dbReference type="InterPro" id="IPR043502">
    <property type="entry name" value="DNA/RNA_pol_sf"/>
</dbReference>
<feature type="non-terminal residue" evidence="2">
    <location>
        <position position="1"/>
    </location>
</feature>
<sequence>MQALEQSGTWELVFLPPSKKAIGCRWLVAKGYTQVYGLDYGDSFSPVAKITTICLLLAMATIRHWPFHQLNIKNAFLHGDLDEEIYMEQPPGFVAQGESGLVCKLHRSLYGLKQFPRAWFGKFSQVVQNFGMTRSEADHSIFYCHSSSSKCVYLVVYVDDITKDLGHLKYFLGIEVAQSKEGIVISQRKYALDILQETSMSNCTPVDSPIDPNLKLMVKHGEPYSDLERYRRLVGKLIYLTITRPEVSFAVGVVTVLRTYLDRVYYMRIRETPIYQVIVMLIVMLIGQDLPLIDDLLQIFAYLLGEMWSLGNRLFTLPLILYFMREPNIEIDCHFVREKLLAKEISTEFVNSSNQLADIFTKSLRGPQIQQWPNHTLNYWGCIIYLIILDSRWLHICNCGVMAKLPLPMPLTFHERKKHIEANCHFIWEKI</sequence>